<dbReference type="AlphaFoldDB" id="A0A3N4NDZ3"/>
<organism evidence="3 4">
    <name type="scientific">Aureibaculum marinum</name>
    <dbReference type="NCBI Taxonomy" id="2487930"/>
    <lineage>
        <taxon>Bacteria</taxon>
        <taxon>Pseudomonadati</taxon>
        <taxon>Bacteroidota</taxon>
        <taxon>Flavobacteriia</taxon>
        <taxon>Flavobacteriales</taxon>
        <taxon>Flavobacteriaceae</taxon>
        <taxon>Aureibaculum</taxon>
    </lineage>
</organism>
<dbReference type="EMBL" id="RPFJ01000016">
    <property type="protein sequence ID" value="RPD94592.1"/>
    <property type="molecule type" value="Genomic_DNA"/>
</dbReference>
<feature type="signal peptide" evidence="2">
    <location>
        <begin position="1"/>
        <end position="24"/>
    </location>
</feature>
<evidence type="ECO:0000313" key="3">
    <source>
        <dbReference type="EMBL" id="RPD94592.1"/>
    </source>
</evidence>
<accession>A0A3N4NDZ3</accession>
<evidence type="ECO:0000256" key="2">
    <source>
        <dbReference type="SAM" id="SignalP"/>
    </source>
</evidence>
<evidence type="ECO:0000256" key="1">
    <source>
        <dbReference type="SAM" id="Coils"/>
    </source>
</evidence>
<keyword evidence="1" id="KW-0175">Coiled coil</keyword>
<protein>
    <submittedName>
        <fullName evidence="3">TraB/GumN family protein</fullName>
    </submittedName>
</protein>
<keyword evidence="2" id="KW-0732">Signal</keyword>
<comment type="caution">
    <text evidence="3">The sequence shown here is derived from an EMBL/GenBank/DDBJ whole genome shotgun (WGS) entry which is preliminary data.</text>
</comment>
<sequence length="289" mass="33170">MSKMKKHTLAVFILLCFLTSIMQGQQKSSLLWKIEGKGIKTSYIFGTIHMMPQKDFVLPQKVKEAFENSEEIYLELDMDSPEVMQKMMKEMMMGEEDLLSNHVDSTEYKLLDSYLRENVGLGFAQFNRFKPLYMSSTIMSSMVGKNIASFEITFVGMAKEANKELKGIETVSDQMSVFDSISYEKQLDDLVEMLEDLDETKELYGKMVEKYKSENIDSLYNFTLKSFDNDKKMIDALLHDRNKNWVTKIPKISKEKTILYAVGAGHLGGEKGIIQLLKEKGFTVTPIIE</sequence>
<feature type="chain" id="PRO_5018263273" evidence="2">
    <location>
        <begin position="25"/>
        <end position="289"/>
    </location>
</feature>
<keyword evidence="4" id="KW-1185">Reference proteome</keyword>
<gene>
    <name evidence="3" type="ORF">EGM88_11820</name>
</gene>
<dbReference type="OrthoDB" id="9798714at2"/>
<evidence type="ECO:0000313" key="4">
    <source>
        <dbReference type="Proteomes" id="UP000270856"/>
    </source>
</evidence>
<dbReference type="InterPro" id="IPR002816">
    <property type="entry name" value="TraB/PrgY/GumN_fam"/>
</dbReference>
<reference evidence="3 4" key="1">
    <citation type="submission" date="2018-11" db="EMBL/GenBank/DDBJ databases">
        <title>Aureibaculum marinum gen. nov., sp. nov., a member of the family Flavobacteriaceae isolated from the Bohai Sea.</title>
        <authorList>
            <person name="Ji X."/>
        </authorList>
    </citation>
    <scope>NUCLEOTIDE SEQUENCE [LARGE SCALE GENOMIC DNA]</scope>
    <source>
        <strain evidence="3 4">BH-SD17</strain>
    </source>
</reference>
<dbReference type="PANTHER" id="PTHR40590:SF1">
    <property type="entry name" value="CYTOPLASMIC PROTEIN"/>
    <property type="match status" value="1"/>
</dbReference>
<dbReference type="Proteomes" id="UP000270856">
    <property type="component" value="Unassembled WGS sequence"/>
</dbReference>
<dbReference type="Pfam" id="PF01963">
    <property type="entry name" value="TraB_PrgY_gumN"/>
    <property type="match status" value="1"/>
</dbReference>
<feature type="coiled-coil region" evidence="1">
    <location>
        <begin position="180"/>
        <end position="214"/>
    </location>
</feature>
<dbReference type="PANTHER" id="PTHR40590">
    <property type="entry name" value="CYTOPLASMIC PROTEIN-RELATED"/>
    <property type="match status" value="1"/>
</dbReference>
<dbReference type="CDD" id="cd14789">
    <property type="entry name" value="Tiki"/>
    <property type="match status" value="1"/>
</dbReference>
<proteinExistence type="predicted"/>
<dbReference type="InterPro" id="IPR047111">
    <property type="entry name" value="YbaP-like"/>
</dbReference>
<name>A0A3N4NDZ3_9FLAO</name>